<keyword evidence="2" id="KW-1185">Reference proteome</keyword>
<sequence>MKNILKKILVGLLVLAVIFVGLHFFARYKVGKLLDGIDKENFSYKEYSINLFQGNLSVKDISYRPKKQNLQAKTVSIRNFNYLSYLVLGDSIVVDEIQIEKPNLRLSKKNDSSVNGKKSNKFSEKIRINALAITNGRLSYRRDSIKRFKVPKINLKIKNIKTGPDQIKQKIPFQYGDYFLEADSLNFVANAYQDLSVARVEISEEEVLLQDLRFLPTKNRKDYVNYIPYEKDLMNLKLDSIHIPSYKFSYKEEAPHFSAGLLSLSAIDFSIYRDKTVKDDLRKKDMYSTMIRKLPIQLKIDSVALNKAEITYEEKIKKDRNPGKVNFKNLNAKIYNITNLDLDRKDFPTTKVQINTSFFGKSPIEMNWQFKVNDTTGRFRFRGNVQNVPPSSMNEFFIPAMNVKAKGSMQAVYYDFEGNRNTARGKTKLVYDDFDLAVLKGDSRSESDILSFLANIIVNKSPKNGSITSQVESVKRDKTKSFWNYFWSCLEAGIKKSLL</sequence>
<accession>A0A508A199</accession>
<comment type="caution">
    <text evidence="1">The sequence shown here is derived from an EMBL/GenBank/DDBJ whole genome shotgun (WGS) entry which is preliminary data.</text>
</comment>
<dbReference type="EMBL" id="VIAR01000003">
    <property type="protein sequence ID" value="TQD39602.1"/>
    <property type="molecule type" value="Genomic_DNA"/>
</dbReference>
<evidence type="ECO:0000313" key="1">
    <source>
        <dbReference type="EMBL" id="TQD39602.1"/>
    </source>
</evidence>
<evidence type="ECO:0000313" key="2">
    <source>
        <dbReference type="Proteomes" id="UP000317169"/>
    </source>
</evidence>
<dbReference type="Proteomes" id="UP000317169">
    <property type="component" value="Unassembled WGS sequence"/>
</dbReference>
<dbReference type="RefSeq" id="WP_141420845.1">
    <property type="nucleotide sequence ID" value="NZ_VIAR01000003.1"/>
</dbReference>
<reference evidence="1 2" key="1">
    <citation type="submission" date="2019-06" db="EMBL/GenBank/DDBJ databases">
        <title>Flavibacter putida gen. nov., sp. nov., a novel marine bacterium of the family Flavobacteriaceae isolated from coastal seawater.</title>
        <authorList>
            <person name="Feng X."/>
        </authorList>
    </citation>
    <scope>NUCLEOTIDE SEQUENCE [LARGE SCALE GENOMIC DNA]</scope>
    <source>
        <strain evidence="1 2">PLHSN227</strain>
    </source>
</reference>
<protein>
    <recommendedName>
        <fullName evidence="3">DUF748 domain-containing protein</fullName>
    </recommendedName>
</protein>
<organism evidence="1 2">
    <name type="scientific">Haloflavibacter putidus</name>
    <dbReference type="NCBI Taxonomy" id="2576776"/>
    <lineage>
        <taxon>Bacteria</taxon>
        <taxon>Pseudomonadati</taxon>
        <taxon>Bacteroidota</taxon>
        <taxon>Flavobacteriia</taxon>
        <taxon>Flavobacteriales</taxon>
        <taxon>Flavobacteriaceae</taxon>
        <taxon>Haloflavibacter</taxon>
    </lineage>
</organism>
<proteinExistence type="predicted"/>
<evidence type="ECO:0008006" key="3">
    <source>
        <dbReference type="Google" id="ProtNLM"/>
    </source>
</evidence>
<dbReference type="OrthoDB" id="1412480at2"/>
<name>A0A508A199_9FLAO</name>
<gene>
    <name evidence="1" type="ORF">FKR84_03660</name>
</gene>
<dbReference type="AlphaFoldDB" id="A0A508A199"/>